<comment type="caution">
    <text evidence="4">The sequence shown here is derived from an EMBL/GenBank/DDBJ whole genome shotgun (WGS) entry which is preliminary data.</text>
</comment>
<dbReference type="CDD" id="cd02526">
    <property type="entry name" value="GT2_RfbF_like"/>
    <property type="match status" value="1"/>
</dbReference>
<dbReference type="AlphaFoldDB" id="A0AAW8D6B0"/>
<keyword evidence="2 4" id="KW-0328">Glycosyltransferase</keyword>
<dbReference type="GO" id="GO:0016757">
    <property type="term" value="F:glycosyltransferase activity"/>
    <property type="evidence" value="ECO:0007669"/>
    <property type="project" value="UniProtKB-KW"/>
</dbReference>
<evidence type="ECO:0000256" key="3">
    <source>
        <dbReference type="ARBA" id="ARBA00022679"/>
    </source>
</evidence>
<dbReference type="RefSeq" id="WP_307686534.1">
    <property type="nucleotide sequence ID" value="NZ_JAUSRD010000015.1"/>
</dbReference>
<evidence type="ECO:0000256" key="1">
    <source>
        <dbReference type="ARBA" id="ARBA00006739"/>
    </source>
</evidence>
<evidence type="ECO:0000313" key="4">
    <source>
        <dbReference type="EMBL" id="MDP9896084.1"/>
    </source>
</evidence>
<dbReference type="EC" id="2.4.1.-" evidence="4"/>
<dbReference type="Proteomes" id="UP001242045">
    <property type="component" value="Unassembled WGS sequence"/>
</dbReference>
<keyword evidence="3 4" id="KW-0808">Transferase</keyword>
<comment type="similarity">
    <text evidence="1">Belongs to the glycosyltransferase 2 family.</text>
</comment>
<proteinExistence type="inferred from homology"/>
<dbReference type="Gene3D" id="3.90.550.10">
    <property type="entry name" value="Spore Coat Polysaccharide Biosynthesis Protein SpsA, Chain A"/>
    <property type="match status" value="1"/>
</dbReference>
<dbReference type="SUPFAM" id="SSF53448">
    <property type="entry name" value="Nucleotide-diphospho-sugar transferases"/>
    <property type="match status" value="1"/>
</dbReference>
<protein>
    <submittedName>
        <fullName evidence="4">Rhamnosyltransferase</fullName>
        <ecNumber evidence="4">2.4.1.-</ecNumber>
    </submittedName>
</protein>
<evidence type="ECO:0000256" key="2">
    <source>
        <dbReference type="ARBA" id="ARBA00022676"/>
    </source>
</evidence>
<organism evidence="4 5">
    <name type="scientific">Variovorax boronicumulans</name>
    <dbReference type="NCBI Taxonomy" id="436515"/>
    <lineage>
        <taxon>Bacteria</taxon>
        <taxon>Pseudomonadati</taxon>
        <taxon>Pseudomonadota</taxon>
        <taxon>Betaproteobacteria</taxon>
        <taxon>Burkholderiales</taxon>
        <taxon>Comamonadaceae</taxon>
        <taxon>Variovorax</taxon>
    </lineage>
</organism>
<sequence>MSVPFGAVVVTYFPTDEQVANLHSLAASCSRLCVVDNTPQVGDWHPALVDASVPVLHNGNRGGIAGAFNCGIAELEARGAELFFLLDQDSKLPPGYFDAMCEAAMVARGRAGEGEREEDAAFLIGPLVHDTNLDALIPQFGLEGKRVYQFDLRRPFTEPLMRCAFMISSGSLISRGAWAKVGRFDERYVIDHVDTDYCMRALGREVPLYLNPHVVLRHQIGDIHARSLFGWKIHFINYPAARRYYIARNALHLSRAHVRAFPAILFINVYTLKQILPMLMFERDRLKKTIALVLGCFDGLFGRLGGLIEAHPRVGKYLMSRSE</sequence>
<accession>A0AAW8D6B0</accession>
<name>A0AAW8D6B0_9BURK</name>
<dbReference type="EMBL" id="JAUSRD010000015">
    <property type="protein sequence ID" value="MDP9896084.1"/>
    <property type="molecule type" value="Genomic_DNA"/>
</dbReference>
<dbReference type="PANTHER" id="PTHR43179:SF12">
    <property type="entry name" value="GALACTOFURANOSYLTRANSFERASE GLFT2"/>
    <property type="match status" value="1"/>
</dbReference>
<evidence type="ECO:0000313" key="5">
    <source>
        <dbReference type="Proteomes" id="UP001242045"/>
    </source>
</evidence>
<dbReference type="PANTHER" id="PTHR43179">
    <property type="entry name" value="RHAMNOSYLTRANSFERASE WBBL"/>
    <property type="match status" value="1"/>
</dbReference>
<gene>
    <name evidence="4" type="ORF">J2W31_005211</name>
</gene>
<dbReference type="InterPro" id="IPR029044">
    <property type="entry name" value="Nucleotide-diphossugar_trans"/>
</dbReference>
<reference evidence="4" key="1">
    <citation type="submission" date="2023-07" db="EMBL/GenBank/DDBJ databases">
        <title>Sorghum-associated microbial communities from plants grown in Nebraska, USA.</title>
        <authorList>
            <person name="Schachtman D."/>
        </authorList>
    </citation>
    <scope>NUCLEOTIDE SEQUENCE</scope>
    <source>
        <strain evidence="4">DS3754</strain>
    </source>
</reference>